<evidence type="ECO:0000256" key="3">
    <source>
        <dbReference type="ARBA" id="ARBA00023054"/>
    </source>
</evidence>
<evidence type="ECO:0000313" key="8">
    <source>
        <dbReference type="Proteomes" id="UP000249723"/>
    </source>
</evidence>
<gene>
    <name evidence="7" type="ORF">BZ3500_MVSOF-1268-A1-R1_CHR5-2G08107</name>
</gene>
<evidence type="ECO:0000259" key="6">
    <source>
        <dbReference type="Pfam" id="PF02463"/>
    </source>
</evidence>
<dbReference type="GO" id="GO:0030915">
    <property type="term" value="C:Smc5-Smc6 complex"/>
    <property type="evidence" value="ECO:0007669"/>
    <property type="project" value="TreeGrafter"/>
</dbReference>
<reference evidence="8" key="1">
    <citation type="submission" date="2016-10" db="EMBL/GenBank/DDBJ databases">
        <authorList>
            <person name="Jeantristanb JTB J.-T."/>
            <person name="Ricardo R."/>
        </authorList>
    </citation>
    <scope>NUCLEOTIDE SEQUENCE [LARGE SCALE GENOMIC DNA]</scope>
</reference>
<keyword evidence="3 4" id="KW-0175">Coiled coil</keyword>
<dbReference type="PANTHER" id="PTHR45916">
    <property type="entry name" value="STRUCTURAL MAINTENANCE OF CHROMOSOMES PROTEIN 5"/>
    <property type="match status" value="1"/>
</dbReference>
<dbReference type="GO" id="GO:0000724">
    <property type="term" value="P:double-strand break repair via homologous recombination"/>
    <property type="evidence" value="ECO:0007669"/>
    <property type="project" value="TreeGrafter"/>
</dbReference>
<dbReference type="Pfam" id="PF02463">
    <property type="entry name" value="SMC_N"/>
    <property type="match status" value="1"/>
</dbReference>
<dbReference type="OrthoDB" id="10254973at2759"/>
<dbReference type="SUPFAM" id="SSF52540">
    <property type="entry name" value="P-loop containing nucleoside triphosphate hydrolases"/>
    <property type="match status" value="1"/>
</dbReference>
<evidence type="ECO:0000256" key="5">
    <source>
        <dbReference type="SAM" id="MobiDB-lite"/>
    </source>
</evidence>
<dbReference type="InterPro" id="IPR027417">
    <property type="entry name" value="P-loop_NTPase"/>
</dbReference>
<dbReference type="GO" id="GO:0005634">
    <property type="term" value="C:nucleus"/>
    <property type="evidence" value="ECO:0007669"/>
    <property type="project" value="TreeGrafter"/>
</dbReference>
<comment type="similarity">
    <text evidence="1">Belongs to the SMC family. SMC5 subfamily.</text>
</comment>
<dbReference type="Gene3D" id="3.40.50.300">
    <property type="entry name" value="P-loop containing nucleotide triphosphate hydrolases"/>
    <property type="match status" value="2"/>
</dbReference>
<organism evidence="7 8">
    <name type="scientific">Microbotryum saponariae</name>
    <dbReference type="NCBI Taxonomy" id="289078"/>
    <lineage>
        <taxon>Eukaryota</taxon>
        <taxon>Fungi</taxon>
        <taxon>Dikarya</taxon>
        <taxon>Basidiomycota</taxon>
        <taxon>Pucciniomycotina</taxon>
        <taxon>Microbotryomycetes</taxon>
        <taxon>Microbotryales</taxon>
        <taxon>Microbotryaceae</taxon>
        <taxon>Microbotryum</taxon>
    </lineage>
</organism>
<dbReference type="GO" id="GO:0003697">
    <property type="term" value="F:single-stranded DNA binding"/>
    <property type="evidence" value="ECO:0007669"/>
    <property type="project" value="TreeGrafter"/>
</dbReference>
<feature type="compositionally biased region" description="Basic and acidic residues" evidence="5">
    <location>
        <begin position="60"/>
        <end position="85"/>
    </location>
</feature>
<proteinExistence type="inferred from homology"/>
<feature type="coiled-coil region" evidence="4">
    <location>
        <begin position="758"/>
        <end position="809"/>
    </location>
</feature>
<evidence type="ECO:0000256" key="1">
    <source>
        <dbReference type="ARBA" id="ARBA00010171"/>
    </source>
</evidence>
<accession>A0A2X0NJJ6</accession>
<keyword evidence="8" id="KW-1185">Reference proteome</keyword>
<sequence>MAPVIKPEPGSSKARARTSKARAVESEEEQDTPDAGPSPNECPKARKRARVGATDAGEEDAQHRGDEEEGKKPLRNGVKSEKTSETDDAGYVVGSIVRIKCQAFVTYDSVEFRPGPALNMILGKNIAHCLSPCGNPTGPNGTGKSTIACAIAIGLGFPAKVLGRASKLSEFCKKDSSKDTWIEIELKAPKGSRNLVIRRYLSRTDERSSFQINGSETTAKEVNERMSNLGVQIGNLWQVPKTIHATFLPQDRVAAFSQMTSVELLRETEKAAGDDQLSDWHDLLVEEYANQKKLLSEVDRHGEVLKRKESKQAENEKEVRQFEERERVEQELAVISLLLQYAHYNDTYSQWGQVKENRNQAEGELAELIEQNRPFKDSQECVRSALMSAIAEYGKLGEMAQTKKRKLEKKIKDSMGLVDKAYSIGRVVQAKTLVKTKEELDNLRADDRTRKSTILRTEKDINKIDRELEKPEEAVDFSEIDAKLVEKRNEINEIKDRAAQADAPKDDFERQVHQCDREIALQDKKLKNLNNIKNQREEALRKYEPDTWKAVEWLRATQHKFKGKVYEPPRLTLFIKHGHEQHANLIEEPIALHVFKNFLFEEREDYDYFMREVNDKVQANGTRIQANGQEIGKDYTRERYPAQFNKEQLAEMGFDAFTTDLLEGPEAVLTWLSKDLGYGSIPIQLTKRDISHEAARKYQCRKWVTQEGSFTIMHSRYGRRESQIEQRSLGTAKVLIGASDTSGVQEITARTADATSRRDEAIRSLAKINAKLADLDRQRHTLDEERKALQGQKTKMEDKKKQRAKLVAKREVLVSQLKREKAKPTSEQKRAQLRGRMSEQIEKHLAAVSKHNMWTTKLVSSQVAAAGLAIRQMQVDNDLKAMNDSANAQDVALTEKRQEVDELKARVRELYRSAKAMHAAADRDLEAASEDIKLAVDEARQKGQIETEQLMTRHAEAEAKLNVTVAISPEIVKRYKEGKAEVERLRSTLEGSQASLATSTERLQAVHEVWLPALEELVERICTGFRAAFDNLGLLGEVRLAKDDDYAKWGIEILVSFRDNEPLKVLTAHRQSGGERALTTVMYLMSLAELAKAPFALVDEINQGMDQRVERNVHNALVRTTSKPDVGQYFLLTPKSVLRRPRFGLTLPEELTRDGVLSRRLLPDLQYHPTMKVLVINSGPWLPPAGQLSLAKIVKDRKRRIANRTL</sequence>
<feature type="domain" description="RecF/RecN/SMC N-terminal" evidence="6">
    <location>
        <begin position="137"/>
        <end position="1122"/>
    </location>
</feature>
<dbReference type="EMBL" id="FMWP01000018">
    <property type="protein sequence ID" value="SCZ92689.1"/>
    <property type="molecule type" value="Genomic_DNA"/>
</dbReference>
<dbReference type="AlphaFoldDB" id="A0A2X0NJJ6"/>
<evidence type="ECO:0000313" key="7">
    <source>
        <dbReference type="EMBL" id="SCZ92689.1"/>
    </source>
</evidence>
<evidence type="ECO:0000256" key="4">
    <source>
        <dbReference type="SAM" id="Coils"/>
    </source>
</evidence>
<dbReference type="InterPro" id="IPR003395">
    <property type="entry name" value="RecF/RecN/SMC_N"/>
</dbReference>
<feature type="region of interest" description="Disordered" evidence="5">
    <location>
        <begin position="1"/>
        <end position="87"/>
    </location>
</feature>
<protein>
    <recommendedName>
        <fullName evidence="2">Structural maintenance of chromosomes protein 5</fullName>
    </recommendedName>
</protein>
<name>A0A2X0NJJ6_9BASI</name>
<dbReference type="PANTHER" id="PTHR45916:SF1">
    <property type="entry name" value="STRUCTURAL MAINTENANCE OF CHROMOSOMES PROTEIN 5"/>
    <property type="match status" value="1"/>
</dbReference>
<evidence type="ECO:0000256" key="2">
    <source>
        <dbReference type="ARBA" id="ARBA00018687"/>
    </source>
</evidence>
<feature type="coiled-coil region" evidence="4">
    <location>
        <begin position="886"/>
        <end position="913"/>
    </location>
</feature>
<dbReference type="Proteomes" id="UP000249723">
    <property type="component" value="Unassembled WGS sequence"/>
</dbReference>
<dbReference type="STRING" id="289078.A0A2X0NJJ6"/>